<dbReference type="AlphaFoldDB" id="A0A096BZD0"/>
<dbReference type="InterPro" id="IPR013196">
    <property type="entry name" value="HTH_11"/>
</dbReference>
<dbReference type="PIRSF" id="PIRSF037847">
    <property type="entry name" value="NiaR"/>
    <property type="match status" value="1"/>
</dbReference>
<feature type="binding site" evidence="1">
    <location>
        <position position="77"/>
    </location>
    <ligand>
        <name>Ni(2+)</name>
        <dbReference type="ChEBI" id="CHEBI:49786"/>
    </ligand>
</feature>
<evidence type="ECO:0000259" key="2">
    <source>
        <dbReference type="Pfam" id="PF02829"/>
    </source>
</evidence>
<evidence type="ECO:0000313" key="5">
    <source>
        <dbReference type="Proteomes" id="UP000029628"/>
    </source>
</evidence>
<reference evidence="4 5" key="1">
    <citation type="submission" date="2014-07" db="EMBL/GenBank/DDBJ databases">
        <authorList>
            <person name="McCorrison J."/>
            <person name="Sanka R."/>
            <person name="Torralba M."/>
            <person name="Gillis M."/>
            <person name="Haft D.H."/>
            <person name="Methe B."/>
            <person name="Sutton G."/>
            <person name="Nelson K.E."/>
        </authorList>
    </citation>
    <scope>NUCLEOTIDE SEQUENCE [LARGE SCALE GENOMIC DNA]</scope>
    <source>
        <strain evidence="4 5">DNF00314</strain>
    </source>
</reference>
<protein>
    <recommendedName>
        <fullName evidence="6">Transcriptional regulator</fullName>
    </recommendedName>
</protein>
<evidence type="ECO:0000259" key="3">
    <source>
        <dbReference type="Pfam" id="PF08279"/>
    </source>
</evidence>
<feature type="binding site" evidence="1">
    <location>
        <position position="144"/>
    </location>
    <ligand>
        <name>Ni(2+)</name>
        <dbReference type="ChEBI" id="CHEBI:49786"/>
    </ligand>
</feature>
<dbReference type="eggNOG" id="COG1827">
    <property type="taxonomic scope" value="Bacteria"/>
</dbReference>
<dbReference type="Pfam" id="PF08279">
    <property type="entry name" value="HTH_11"/>
    <property type="match status" value="1"/>
</dbReference>
<dbReference type="PANTHER" id="PTHR40068:SF1">
    <property type="entry name" value="TRANSCRIPTION REPRESSOR NIAR-RELATED"/>
    <property type="match status" value="1"/>
</dbReference>
<keyword evidence="1" id="KW-0533">Nickel</keyword>
<feature type="domain" description="3H" evidence="2">
    <location>
        <begin position="73"/>
        <end position="168"/>
    </location>
</feature>
<dbReference type="Gene3D" id="1.10.10.10">
    <property type="entry name" value="Winged helix-like DNA-binding domain superfamily/Winged helix DNA-binding domain"/>
    <property type="match status" value="1"/>
</dbReference>
<feature type="domain" description="Helix-turn-helix type 11" evidence="3">
    <location>
        <begin position="7"/>
        <end position="60"/>
    </location>
</feature>
<dbReference type="EMBL" id="JRNT01000005">
    <property type="protein sequence ID" value="KGF48112.1"/>
    <property type="molecule type" value="Genomic_DNA"/>
</dbReference>
<gene>
    <name evidence="4" type="ORF">HMPREF0872_00485</name>
</gene>
<feature type="binding site" evidence="1">
    <location>
        <position position="146"/>
    </location>
    <ligand>
        <name>Ni(2+)</name>
        <dbReference type="ChEBI" id="CHEBI:49786"/>
    </ligand>
</feature>
<dbReference type="InterPro" id="IPR035922">
    <property type="entry name" value="3H_dom_sf"/>
</dbReference>
<dbReference type="InterPro" id="IPR026043">
    <property type="entry name" value="NadR"/>
</dbReference>
<keyword evidence="5" id="KW-1185">Reference proteome</keyword>
<dbReference type="SUPFAM" id="SSF46785">
    <property type="entry name" value="Winged helix' DNA-binding domain"/>
    <property type="match status" value="1"/>
</dbReference>
<comment type="caution">
    <text evidence="4">The sequence shown here is derived from an EMBL/GenBank/DDBJ whole genome shotgun (WGS) entry which is preliminary data.</text>
</comment>
<evidence type="ECO:0000313" key="4">
    <source>
        <dbReference type="EMBL" id="KGF48112.1"/>
    </source>
</evidence>
<name>A0A096BZD0_9FIRM</name>
<dbReference type="GO" id="GO:0046872">
    <property type="term" value="F:metal ion binding"/>
    <property type="evidence" value="ECO:0007669"/>
    <property type="project" value="UniProtKB-KW"/>
</dbReference>
<accession>A0A096BZD0</accession>
<organism evidence="4 5">
    <name type="scientific">Veillonella montpellierensis DNF00314</name>
    <dbReference type="NCBI Taxonomy" id="1401067"/>
    <lineage>
        <taxon>Bacteria</taxon>
        <taxon>Bacillati</taxon>
        <taxon>Bacillota</taxon>
        <taxon>Negativicutes</taxon>
        <taxon>Veillonellales</taxon>
        <taxon>Veillonellaceae</taxon>
        <taxon>Veillonella</taxon>
    </lineage>
</organism>
<sequence>MGKKEIRRTQLLQILESTEQPISGTILAEQFNVTRQIIVGDMAALRSQRYPIVSTARGYQLLQNVKSMVKREIVCKHDASEVSLELSTIVKLGGIVHDVTIEHDVYGSIRVSLYLRSLQDVENYLIKQKESYSGLLSSLSAGIHMHTIEADSIETMEMIIKKLEELGIIYH</sequence>
<evidence type="ECO:0000256" key="1">
    <source>
        <dbReference type="PIRSR" id="PIRSR037847-1"/>
    </source>
</evidence>
<dbReference type="Proteomes" id="UP000029628">
    <property type="component" value="Unassembled WGS sequence"/>
</dbReference>
<dbReference type="InterPro" id="IPR036390">
    <property type="entry name" value="WH_DNA-bd_sf"/>
</dbReference>
<dbReference type="Pfam" id="PF02829">
    <property type="entry name" value="3H"/>
    <property type="match status" value="1"/>
</dbReference>
<proteinExistence type="predicted"/>
<evidence type="ECO:0008006" key="6">
    <source>
        <dbReference type="Google" id="ProtNLM"/>
    </source>
</evidence>
<dbReference type="PANTHER" id="PTHR40068">
    <property type="entry name" value="TRANSCRIPTION REPRESSOR NIAR-RELATED"/>
    <property type="match status" value="1"/>
</dbReference>
<dbReference type="SUPFAM" id="SSF75500">
    <property type="entry name" value="Putative transcriptional regulator TM1602, C-terminal domain"/>
    <property type="match status" value="1"/>
</dbReference>
<dbReference type="Gene3D" id="3.30.1340.20">
    <property type="entry name" value="3H domain"/>
    <property type="match status" value="1"/>
</dbReference>
<keyword evidence="1" id="KW-0479">Metal-binding</keyword>
<dbReference type="InterPro" id="IPR036388">
    <property type="entry name" value="WH-like_DNA-bd_sf"/>
</dbReference>
<feature type="binding site" evidence="1">
    <location>
        <position position="85"/>
    </location>
    <ligand>
        <name>Ni(2+)</name>
        <dbReference type="ChEBI" id="CHEBI:49786"/>
    </ligand>
</feature>
<dbReference type="RefSeq" id="WP_028257363.1">
    <property type="nucleotide sequence ID" value="NZ_JRNT01000005.1"/>
</dbReference>
<dbReference type="InterPro" id="IPR004173">
    <property type="entry name" value="3H_domain"/>
</dbReference>